<evidence type="ECO:0000256" key="1">
    <source>
        <dbReference type="SAM" id="Phobius"/>
    </source>
</evidence>
<gene>
    <name evidence="2" type="ORF">GPL20_19960</name>
</gene>
<sequence length="150" mass="16502">MPLLAYFWKIGAALLALLFVADFCLIPSPVAEKTAMDQPAIRIHSDRKWPERVVLDTSMPVVVAAATDLAAAQAAAPLDRAESPIIRPESPAVANALAMASTGPPPREVVARKRPHKSQHVAMRSKRHAPPQMVPAGRQEQFAWFGYRYW</sequence>
<keyword evidence="1" id="KW-0472">Membrane</keyword>
<feature type="transmembrane region" description="Helical" evidence="1">
    <location>
        <begin position="6"/>
        <end position="26"/>
    </location>
</feature>
<reference evidence="2 3" key="1">
    <citation type="submission" date="2019-12" db="EMBL/GenBank/DDBJ databases">
        <title>Draft genome sequences Bradyrhizobium cajani AMBPC1010, Bradyrhizobium pachyrhizi AMBPC1040 and Bradyrhizobium yuanmingense ALSPC3051, three plant growth promoting strains isolated from nodules of Cajanus cajan L. in Dominican Republic.</title>
        <authorList>
            <person name="Flores-Felix J.D."/>
            <person name="Araujo J."/>
            <person name="Diaz-Alcantara C."/>
            <person name="Gonzalez-Andres F."/>
            <person name="Velazquez E."/>
        </authorList>
    </citation>
    <scope>NUCLEOTIDE SEQUENCE [LARGE SCALE GENOMIC DNA]</scope>
    <source>
        <strain evidence="2 3">1010</strain>
    </source>
</reference>
<evidence type="ECO:0000313" key="2">
    <source>
        <dbReference type="EMBL" id="MVT75283.1"/>
    </source>
</evidence>
<dbReference type="RefSeq" id="WP_157331211.1">
    <property type="nucleotide sequence ID" value="NZ_JANADL010000042.1"/>
</dbReference>
<accession>A0A844T835</accession>
<evidence type="ECO:0000313" key="3">
    <source>
        <dbReference type="Proteomes" id="UP000449969"/>
    </source>
</evidence>
<proteinExistence type="predicted"/>
<keyword evidence="1" id="KW-1133">Transmembrane helix</keyword>
<dbReference type="EMBL" id="WQNE01000016">
    <property type="protein sequence ID" value="MVT75283.1"/>
    <property type="molecule type" value="Genomic_DNA"/>
</dbReference>
<name>A0A844T835_9BRAD</name>
<keyword evidence="3" id="KW-1185">Reference proteome</keyword>
<dbReference type="OrthoDB" id="8253939at2"/>
<organism evidence="2 3">
    <name type="scientific">Bradyrhizobium cajani</name>
    <dbReference type="NCBI Taxonomy" id="1928661"/>
    <lineage>
        <taxon>Bacteria</taxon>
        <taxon>Pseudomonadati</taxon>
        <taxon>Pseudomonadota</taxon>
        <taxon>Alphaproteobacteria</taxon>
        <taxon>Hyphomicrobiales</taxon>
        <taxon>Nitrobacteraceae</taxon>
        <taxon>Bradyrhizobium</taxon>
    </lineage>
</organism>
<dbReference type="AlphaFoldDB" id="A0A844T835"/>
<comment type="caution">
    <text evidence="2">The sequence shown here is derived from an EMBL/GenBank/DDBJ whole genome shotgun (WGS) entry which is preliminary data.</text>
</comment>
<dbReference type="Proteomes" id="UP000449969">
    <property type="component" value="Unassembled WGS sequence"/>
</dbReference>
<protein>
    <submittedName>
        <fullName evidence="2">Uncharacterized protein</fullName>
    </submittedName>
</protein>
<keyword evidence="1" id="KW-0812">Transmembrane</keyword>